<keyword evidence="3" id="KW-1185">Reference proteome</keyword>
<feature type="region of interest" description="Disordered" evidence="1">
    <location>
        <begin position="1"/>
        <end position="22"/>
    </location>
</feature>
<accession>A0ABD3D2K3</accession>
<evidence type="ECO:0000256" key="1">
    <source>
        <dbReference type="SAM" id="MobiDB-lite"/>
    </source>
</evidence>
<sequence>MEGHTTDYDSTSPAIPDADDQIHTERWAVYHVDDEIHAQGEAIHHVDETVVQPRLKYK</sequence>
<evidence type="ECO:0000313" key="3">
    <source>
        <dbReference type="Proteomes" id="UP001632038"/>
    </source>
</evidence>
<proteinExistence type="predicted"/>
<gene>
    <name evidence="2" type="ORF">CASFOL_020061</name>
</gene>
<dbReference type="EMBL" id="JAVIJP010000027">
    <property type="protein sequence ID" value="KAL3635514.1"/>
    <property type="molecule type" value="Genomic_DNA"/>
</dbReference>
<reference evidence="3" key="1">
    <citation type="journal article" date="2024" name="IScience">
        <title>Strigolactones Initiate the Formation of Haustorium-like Structures in Castilleja.</title>
        <authorList>
            <person name="Buerger M."/>
            <person name="Peterson D."/>
            <person name="Chory J."/>
        </authorList>
    </citation>
    <scope>NUCLEOTIDE SEQUENCE [LARGE SCALE GENOMIC DNA]</scope>
</reference>
<dbReference type="Proteomes" id="UP001632038">
    <property type="component" value="Unassembled WGS sequence"/>
</dbReference>
<comment type="caution">
    <text evidence="2">The sequence shown here is derived from an EMBL/GenBank/DDBJ whole genome shotgun (WGS) entry which is preliminary data.</text>
</comment>
<protein>
    <submittedName>
        <fullName evidence="2">Uncharacterized protein</fullName>
    </submittedName>
</protein>
<organism evidence="2 3">
    <name type="scientific">Castilleja foliolosa</name>
    <dbReference type="NCBI Taxonomy" id="1961234"/>
    <lineage>
        <taxon>Eukaryota</taxon>
        <taxon>Viridiplantae</taxon>
        <taxon>Streptophyta</taxon>
        <taxon>Embryophyta</taxon>
        <taxon>Tracheophyta</taxon>
        <taxon>Spermatophyta</taxon>
        <taxon>Magnoliopsida</taxon>
        <taxon>eudicotyledons</taxon>
        <taxon>Gunneridae</taxon>
        <taxon>Pentapetalae</taxon>
        <taxon>asterids</taxon>
        <taxon>lamiids</taxon>
        <taxon>Lamiales</taxon>
        <taxon>Orobanchaceae</taxon>
        <taxon>Pedicularideae</taxon>
        <taxon>Castillejinae</taxon>
        <taxon>Castilleja</taxon>
    </lineage>
</organism>
<evidence type="ECO:0000313" key="2">
    <source>
        <dbReference type="EMBL" id="KAL3635514.1"/>
    </source>
</evidence>
<dbReference type="AlphaFoldDB" id="A0ABD3D2K3"/>
<name>A0ABD3D2K3_9LAMI</name>